<comment type="subcellular location">
    <subcellularLocation>
        <location evidence="1">Nucleus</location>
    </subcellularLocation>
</comment>
<feature type="compositionally biased region" description="Polar residues" evidence="4">
    <location>
        <begin position="466"/>
        <end position="476"/>
    </location>
</feature>
<feature type="compositionally biased region" description="Low complexity" evidence="4">
    <location>
        <begin position="43"/>
        <end position="56"/>
    </location>
</feature>
<comment type="caution">
    <text evidence="6">The sequence shown here is derived from an EMBL/GenBank/DDBJ whole genome shotgun (WGS) entry which is preliminary data.</text>
</comment>
<dbReference type="InterPro" id="IPR033316">
    <property type="entry name" value="RBBP8-like"/>
</dbReference>
<evidence type="ECO:0000313" key="7">
    <source>
        <dbReference type="Proteomes" id="UP001147747"/>
    </source>
</evidence>
<dbReference type="GO" id="GO:0010792">
    <property type="term" value="P:DNA double-strand break processing involved in repair via single-strand annealing"/>
    <property type="evidence" value="ECO:0007669"/>
    <property type="project" value="TreeGrafter"/>
</dbReference>
<gene>
    <name evidence="6" type="ORF">N7509_001071</name>
</gene>
<evidence type="ECO:0000256" key="3">
    <source>
        <dbReference type="ARBA" id="ARBA00023242"/>
    </source>
</evidence>
<organism evidence="6 7">
    <name type="scientific">Penicillium cosmopolitanum</name>
    <dbReference type="NCBI Taxonomy" id="1131564"/>
    <lineage>
        <taxon>Eukaryota</taxon>
        <taxon>Fungi</taxon>
        <taxon>Dikarya</taxon>
        <taxon>Ascomycota</taxon>
        <taxon>Pezizomycotina</taxon>
        <taxon>Eurotiomycetes</taxon>
        <taxon>Eurotiomycetidae</taxon>
        <taxon>Eurotiales</taxon>
        <taxon>Aspergillaceae</taxon>
        <taxon>Penicillium</taxon>
    </lineage>
</organism>
<dbReference type="Pfam" id="PF08573">
    <property type="entry name" value="SAE2"/>
    <property type="match status" value="1"/>
</dbReference>
<feature type="region of interest" description="Disordered" evidence="4">
    <location>
        <begin position="177"/>
        <end position="507"/>
    </location>
</feature>
<feature type="compositionally biased region" description="Polar residues" evidence="4">
    <location>
        <begin position="177"/>
        <end position="203"/>
    </location>
</feature>
<dbReference type="OrthoDB" id="5801062at2759"/>
<dbReference type="GO" id="GO:0003684">
    <property type="term" value="F:damaged DNA binding"/>
    <property type="evidence" value="ECO:0007669"/>
    <property type="project" value="TreeGrafter"/>
</dbReference>
<name>A0A9W9WBG6_9EURO</name>
<feature type="region of interest" description="Disordered" evidence="4">
    <location>
        <begin position="33"/>
        <end position="64"/>
    </location>
</feature>
<dbReference type="Proteomes" id="UP001147747">
    <property type="component" value="Unassembled WGS sequence"/>
</dbReference>
<keyword evidence="3" id="KW-0539">Nucleus</keyword>
<dbReference type="EMBL" id="JAPZBU010000003">
    <property type="protein sequence ID" value="KAJ5414444.1"/>
    <property type="molecule type" value="Genomic_DNA"/>
</dbReference>
<feature type="compositionally biased region" description="Polar residues" evidence="4">
    <location>
        <begin position="249"/>
        <end position="266"/>
    </location>
</feature>
<evidence type="ECO:0000256" key="2">
    <source>
        <dbReference type="ARBA" id="ARBA00022763"/>
    </source>
</evidence>
<keyword evidence="2" id="KW-0227">DNA damage</keyword>
<accession>A0A9W9WBG6</accession>
<proteinExistence type="predicted"/>
<feature type="compositionally biased region" description="Low complexity" evidence="4">
    <location>
        <begin position="204"/>
        <end position="213"/>
    </location>
</feature>
<feature type="domain" description="DNA endonuclease activator Ctp1 C-terminal" evidence="5">
    <location>
        <begin position="534"/>
        <end position="644"/>
    </location>
</feature>
<feature type="compositionally biased region" description="Acidic residues" evidence="4">
    <location>
        <begin position="417"/>
        <end position="428"/>
    </location>
</feature>
<feature type="compositionally biased region" description="Polar residues" evidence="4">
    <location>
        <begin position="429"/>
        <end position="447"/>
    </location>
</feature>
<sequence length="679" mass="75995">MEVLRELHASITEACEASFSIAYRNLESQNANLQKRTEEAERNAATASAAQQATENRNQELQSHVAALQEQLRHFESRPEDLELPNQLSHLEDEFAPEHVLATINHDNVDQLKKTLMKKYSALYANLQTLSQGWGSLKAKVLQHKKKLRHWDKQLERNEFTLILNGSPVTFRRTQISKEGTTNTHIPAGTANSVSNESLMNRATSISSTSTTTNPPNNQTRGPLTDTRVHVKTEEQSQPIDLGEHPEEVQSQPGVDSIPSEANSDTLPLLPDMKNLKRKRVVSSTNSSKPRETIPSRSGVVKNEPISSSPPRNSIHSIGQHFPSTQDLDAIGHTVQTPTKRRSRRKASGQGHQGHEDEYSPVNPLLKMPDDRSFQTPSILNPVDGNSRIGGQSNRESGSKKQKVRSQRATVVKTEVCDSEEDCDDQAQDSEQASKSTSAAQPNANSHEISEPSHADLPQVSHGAAATSSANRNIAESSKRQPPTPMATDETESQSQPYPQVRPEDEPYRSLPLHRLNLSHFKINPDGNQGMDYAYSTVVRKKDDRKCLSGCTRPGCCGDRFRAMARLGGLPTNNQEQENQRILEEYLGEERHRLEGLSSEDRERLLIEAKARAIANQYGKHRHTHQRARTPPGFWRTEMPDTQELEADWAAAGNLERDKIEERYREAMRPGGLWTWADE</sequence>
<feature type="compositionally biased region" description="Basic residues" evidence="4">
    <location>
        <begin position="619"/>
        <end position="628"/>
    </location>
</feature>
<dbReference type="AlphaFoldDB" id="A0A9W9WBG6"/>
<dbReference type="GO" id="GO:0005634">
    <property type="term" value="C:nucleus"/>
    <property type="evidence" value="ECO:0007669"/>
    <property type="project" value="UniProtKB-SubCell"/>
</dbReference>
<evidence type="ECO:0000256" key="1">
    <source>
        <dbReference type="ARBA" id="ARBA00004123"/>
    </source>
</evidence>
<dbReference type="InterPro" id="IPR013882">
    <property type="entry name" value="Ctp1_C"/>
</dbReference>
<dbReference type="PANTHER" id="PTHR15107:SF0">
    <property type="entry name" value="DNA ENDONUCLEASE ACTIVATOR CTP1 C-TERMINAL DOMAIN-CONTAINING PROTEIN"/>
    <property type="match status" value="1"/>
</dbReference>
<feature type="region of interest" description="Disordered" evidence="4">
    <location>
        <begin position="617"/>
        <end position="637"/>
    </location>
</feature>
<protein>
    <submittedName>
        <fullName evidence="6">DNA repair protein Sae2/CtIP</fullName>
    </submittedName>
</protein>
<dbReference type="RefSeq" id="XP_056494290.1">
    <property type="nucleotide sequence ID" value="XM_056625708.1"/>
</dbReference>
<dbReference type="SUPFAM" id="SSF57997">
    <property type="entry name" value="Tropomyosin"/>
    <property type="match status" value="1"/>
</dbReference>
<dbReference type="GeneID" id="81364688"/>
<feature type="compositionally biased region" description="Polar residues" evidence="4">
    <location>
        <begin position="305"/>
        <end position="327"/>
    </location>
</feature>
<dbReference type="PANTHER" id="PTHR15107">
    <property type="entry name" value="RETINOBLASTOMA BINDING PROTEIN 8"/>
    <property type="match status" value="1"/>
</dbReference>
<keyword evidence="7" id="KW-1185">Reference proteome</keyword>
<evidence type="ECO:0000313" key="6">
    <source>
        <dbReference type="EMBL" id="KAJ5414444.1"/>
    </source>
</evidence>
<reference evidence="6" key="2">
    <citation type="journal article" date="2023" name="IMA Fungus">
        <title>Comparative genomic study of the Penicillium genus elucidates a diverse pangenome and 15 lateral gene transfer events.</title>
        <authorList>
            <person name="Petersen C."/>
            <person name="Sorensen T."/>
            <person name="Nielsen M.R."/>
            <person name="Sondergaard T.E."/>
            <person name="Sorensen J.L."/>
            <person name="Fitzpatrick D.A."/>
            <person name="Frisvad J.C."/>
            <person name="Nielsen K.L."/>
        </authorList>
    </citation>
    <scope>NUCLEOTIDE SEQUENCE</scope>
    <source>
        <strain evidence="6">IBT 29677</strain>
    </source>
</reference>
<evidence type="ECO:0000259" key="5">
    <source>
        <dbReference type="Pfam" id="PF08573"/>
    </source>
</evidence>
<reference evidence="6" key="1">
    <citation type="submission" date="2022-12" db="EMBL/GenBank/DDBJ databases">
        <authorList>
            <person name="Petersen C."/>
        </authorList>
    </citation>
    <scope>NUCLEOTIDE SEQUENCE</scope>
    <source>
        <strain evidence="6">IBT 29677</strain>
    </source>
</reference>
<evidence type="ECO:0000256" key="4">
    <source>
        <dbReference type="SAM" id="MobiDB-lite"/>
    </source>
</evidence>